<dbReference type="PANTHER" id="PTHR23427">
    <property type="entry name" value="SURFEIT LOCUS PROTEIN"/>
    <property type="match status" value="1"/>
</dbReference>
<evidence type="ECO:0000256" key="5">
    <source>
        <dbReference type="ARBA" id="ARBA00023136"/>
    </source>
</evidence>
<feature type="region of interest" description="Disordered" evidence="7">
    <location>
        <begin position="1"/>
        <end position="23"/>
    </location>
</feature>
<protein>
    <recommendedName>
        <fullName evidence="6">SURF1-like protein</fullName>
    </recommendedName>
</protein>
<comment type="subcellular location">
    <subcellularLocation>
        <location evidence="6">Cell membrane</location>
        <topology evidence="6">Multi-pass membrane protein</topology>
    </subcellularLocation>
    <subcellularLocation>
        <location evidence="1">Membrane</location>
    </subcellularLocation>
</comment>
<keyword evidence="3 6" id="KW-0812">Transmembrane</keyword>
<evidence type="ECO:0000313" key="8">
    <source>
        <dbReference type="EMBL" id="OHV95815.1"/>
    </source>
</evidence>
<gene>
    <name evidence="8" type="ORF">AKG95_12920</name>
</gene>
<evidence type="ECO:0000256" key="3">
    <source>
        <dbReference type="ARBA" id="ARBA00022692"/>
    </source>
</evidence>
<feature type="transmembrane region" description="Helical" evidence="6">
    <location>
        <begin position="231"/>
        <end position="252"/>
    </location>
</feature>
<dbReference type="RefSeq" id="WP_071077271.1">
    <property type="nucleotide sequence ID" value="NZ_LFKP01000008.1"/>
</dbReference>
<evidence type="ECO:0000256" key="1">
    <source>
        <dbReference type="ARBA" id="ARBA00004370"/>
    </source>
</evidence>
<dbReference type="InterPro" id="IPR002994">
    <property type="entry name" value="Surf1/Shy1"/>
</dbReference>
<evidence type="ECO:0000313" key="9">
    <source>
        <dbReference type="Proteomes" id="UP000179840"/>
    </source>
</evidence>
<accession>A0A1S1U5U3</accession>
<dbReference type="InterPro" id="IPR045214">
    <property type="entry name" value="Surf1/Surf4"/>
</dbReference>
<dbReference type="Pfam" id="PF02104">
    <property type="entry name" value="SURF1"/>
    <property type="match status" value="1"/>
</dbReference>
<dbReference type="GO" id="GO:0005886">
    <property type="term" value="C:plasma membrane"/>
    <property type="evidence" value="ECO:0007669"/>
    <property type="project" value="UniProtKB-SubCell"/>
</dbReference>
<organism evidence="8 9">
    <name type="scientific">Janthinobacterium lividum</name>
    <dbReference type="NCBI Taxonomy" id="29581"/>
    <lineage>
        <taxon>Bacteria</taxon>
        <taxon>Pseudomonadati</taxon>
        <taxon>Pseudomonadota</taxon>
        <taxon>Betaproteobacteria</taxon>
        <taxon>Burkholderiales</taxon>
        <taxon>Oxalobacteraceae</taxon>
        <taxon>Janthinobacterium</taxon>
    </lineage>
</organism>
<comment type="caution">
    <text evidence="8">The sequence shown here is derived from an EMBL/GenBank/DDBJ whole genome shotgun (WGS) entry which is preliminary data.</text>
</comment>
<dbReference type="EMBL" id="LFKP01000008">
    <property type="protein sequence ID" value="OHV95815.1"/>
    <property type="molecule type" value="Genomic_DNA"/>
</dbReference>
<dbReference type="PANTHER" id="PTHR23427:SF2">
    <property type="entry name" value="SURFEIT LOCUS PROTEIN 1"/>
    <property type="match status" value="1"/>
</dbReference>
<feature type="compositionally biased region" description="Polar residues" evidence="7">
    <location>
        <begin position="1"/>
        <end position="11"/>
    </location>
</feature>
<feature type="transmembrane region" description="Helical" evidence="6">
    <location>
        <begin position="32"/>
        <end position="51"/>
    </location>
</feature>
<keyword evidence="5 6" id="KW-0472">Membrane</keyword>
<dbReference type="Proteomes" id="UP000179840">
    <property type="component" value="Unassembled WGS sequence"/>
</dbReference>
<comment type="similarity">
    <text evidence="2 6">Belongs to the SURF1 family.</text>
</comment>
<dbReference type="PROSITE" id="PS50895">
    <property type="entry name" value="SURF1"/>
    <property type="match status" value="1"/>
</dbReference>
<dbReference type="CDD" id="cd06662">
    <property type="entry name" value="SURF1"/>
    <property type="match status" value="1"/>
</dbReference>
<keyword evidence="6" id="KW-1003">Cell membrane</keyword>
<name>A0A1S1U5U3_9BURK</name>
<evidence type="ECO:0000256" key="6">
    <source>
        <dbReference type="RuleBase" id="RU363076"/>
    </source>
</evidence>
<proteinExistence type="inferred from homology"/>
<keyword evidence="4 6" id="KW-1133">Transmembrane helix</keyword>
<sequence>MMSNTRPSNTGRAPGAASQDAAPGPRGMVVRYALALLAGILFAGFCALGTWQVKRLFWKLDLIERVEQRVHAPATDAPGPAAWASITPQTDEYRHVRLSGTYLPIFNTLVQATTALGSGYWLVTPLRLADGSTVLVNRGFVPKRAGIAASTPAGIVNVDGLLRISETGGGFLRENSPATQHWYSRDVAAIGASHMLTNVAPYFVDAKAKSETAVDAPVGGLTVISFPNNHLVYALTWFALALMVAGISWWIVREDKRRRARGAQRQESDHAGQD</sequence>
<evidence type="ECO:0000256" key="7">
    <source>
        <dbReference type="SAM" id="MobiDB-lite"/>
    </source>
</evidence>
<reference evidence="8 9" key="1">
    <citation type="submission" date="2015-06" db="EMBL/GenBank/DDBJ databases">
        <title>Draft genome sequencing of a biphenyl-degrading bacterium, Janthinobacterium lividum MEG1.</title>
        <authorList>
            <person name="Shimodaira J."/>
            <person name="Hatta T."/>
        </authorList>
    </citation>
    <scope>NUCLEOTIDE SEQUENCE [LARGE SCALE GENOMIC DNA]</scope>
    <source>
        <strain evidence="8 9">MEG1</strain>
    </source>
</reference>
<evidence type="ECO:0000256" key="4">
    <source>
        <dbReference type="ARBA" id="ARBA00022989"/>
    </source>
</evidence>
<dbReference type="AlphaFoldDB" id="A0A1S1U5U3"/>
<evidence type="ECO:0000256" key="2">
    <source>
        <dbReference type="ARBA" id="ARBA00007165"/>
    </source>
</evidence>